<dbReference type="SUPFAM" id="SSF56784">
    <property type="entry name" value="HAD-like"/>
    <property type="match status" value="1"/>
</dbReference>
<evidence type="ECO:0000259" key="1">
    <source>
        <dbReference type="Pfam" id="PF25109"/>
    </source>
</evidence>
<name>A0ABW6WJZ1_9ACTN</name>
<protein>
    <submittedName>
        <fullName evidence="2">AAA family ATPase</fullName>
    </submittedName>
</protein>
<gene>
    <name evidence="2" type="ORF">ACFY35_29645</name>
</gene>
<evidence type="ECO:0000313" key="3">
    <source>
        <dbReference type="Proteomes" id="UP001602245"/>
    </source>
</evidence>
<dbReference type="Gene3D" id="3.40.50.1000">
    <property type="entry name" value="HAD superfamily/HAD-like"/>
    <property type="match status" value="1"/>
</dbReference>
<dbReference type="RefSeq" id="WP_020513251.1">
    <property type="nucleotide sequence ID" value="NZ_JBIAZU010000005.1"/>
</dbReference>
<dbReference type="EMBL" id="JBIAZU010000005">
    <property type="protein sequence ID" value="MFF5293617.1"/>
    <property type="molecule type" value="Genomic_DNA"/>
</dbReference>
<dbReference type="InterPro" id="IPR027417">
    <property type="entry name" value="P-loop_NTPase"/>
</dbReference>
<dbReference type="Pfam" id="PF13671">
    <property type="entry name" value="AAA_33"/>
    <property type="match status" value="1"/>
</dbReference>
<dbReference type="Gene3D" id="3.40.50.300">
    <property type="entry name" value="P-loop containing nucleotide triphosphate hydrolases"/>
    <property type="match status" value="1"/>
</dbReference>
<dbReference type="Proteomes" id="UP001602245">
    <property type="component" value="Unassembled WGS sequence"/>
</dbReference>
<accession>A0ABW6WJZ1</accession>
<reference evidence="2 3" key="1">
    <citation type="submission" date="2024-10" db="EMBL/GenBank/DDBJ databases">
        <title>The Natural Products Discovery Center: Release of the First 8490 Sequenced Strains for Exploring Actinobacteria Biosynthetic Diversity.</title>
        <authorList>
            <person name="Kalkreuter E."/>
            <person name="Kautsar S.A."/>
            <person name="Yang D."/>
            <person name="Bader C.D."/>
            <person name="Teijaro C.N."/>
            <person name="Fluegel L."/>
            <person name="Davis C.M."/>
            <person name="Simpson J.R."/>
            <person name="Lauterbach L."/>
            <person name="Steele A.D."/>
            <person name="Gui C."/>
            <person name="Meng S."/>
            <person name="Li G."/>
            <person name="Viehrig K."/>
            <person name="Ye F."/>
            <person name="Su P."/>
            <person name="Kiefer A.F."/>
            <person name="Nichols A."/>
            <person name="Cepeda A.J."/>
            <person name="Yan W."/>
            <person name="Fan B."/>
            <person name="Jiang Y."/>
            <person name="Adhikari A."/>
            <person name="Zheng C.-J."/>
            <person name="Schuster L."/>
            <person name="Cowan T.M."/>
            <person name="Smanski M.J."/>
            <person name="Chevrette M.G."/>
            <person name="De Carvalho L.P.S."/>
            <person name="Shen B."/>
        </authorList>
    </citation>
    <scope>NUCLEOTIDE SEQUENCE [LARGE SCALE GENOMIC DNA]</scope>
    <source>
        <strain evidence="2 3">NPDC000087</strain>
    </source>
</reference>
<evidence type="ECO:0000313" key="2">
    <source>
        <dbReference type="EMBL" id="MFF5293617.1"/>
    </source>
</evidence>
<dbReference type="InterPro" id="IPR036412">
    <property type="entry name" value="HAD-like_sf"/>
</dbReference>
<dbReference type="SUPFAM" id="SSF52540">
    <property type="entry name" value="P-loop containing nucleoside triphosphate hydrolases"/>
    <property type="match status" value="1"/>
</dbReference>
<proteinExistence type="predicted"/>
<comment type="caution">
    <text evidence="2">The sequence shown here is derived from an EMBL/GenBank/DDBJ whole genome shotgun (WGS) entry which is preliminary data.</text>
</comment>
<dbReference type="Pfam" id="PF25109">
    <property type="entry name" value="HAD_PNKP"/>
    <property type="match status" value="1"/>
</dbReference>
<sequence>MTRLLITRGLPASGKTTFARKLQPRVVRVNRDDLRRMLHGDRLYTQWAESQVTHAQRATVEALLRAHADVIVDDTNLRNKTVRDWAELAARLGAQFEVHDFTDVPLEECIRRDAERPSADQVGEEAIRRMHARYLAGRNLPLPIPYIPEISVNVYEPDLDLPAAVLVDIDGTVALMGNRSPYDWHRVGEDLPNPAVITAVRAMHAAGNAIIFCSGRDAECRAETEAWLELYVGVPYEALFMRPEGDGRKDAVVKREIFDREIRDVWRIVGVFDDRQQVVRMWRALGLTVFQVAEGDF</sequence>
<dbReference type="InterPro" id="IPR056782">
    <property type="entry name" value="HAD_PNKP"/>
</dbReference>
<feature type="domain" description="Polynucleotide kinase PNKP phosphatase" evidence="1">
    <location>
        <begin position="162"/>
        <end position="297"/>
    </location>
</feature>
<organism evidence="2 3">
    <name type="scientific">Paractinoplanes globisporus</name>
    <dbReference type="NCBI Taxonomy" id="113565"/>
    <lineage>
        <taxon>Bacteria</taxon>
        <taxon>Bacillati</taxon>
        <taxon>Actinomycetota</taxon>
        <taxon>Actinomycetes</taxon>
        <taxon>Micromonosporales</taxon>
        <taxon>Micromonosporaceae</taxon>
        <taxon>Paractinoplanes</taxon>
    </lineage>
</organism>
<dbReference type="InterPro" id="IPR023214">
    <property type="entry name" value="HAD_sf"/>
</dbReference>
<keyword evidence="3" id="KW-1185">Reference proteome</keyword>